<keyword evidence="6 10" id="KW-0547">Nucleotide-binding</keyword>
<evidence type="ECO:0000256" key="9">
    <source>
        <dbReference type="ARBA" id="ARBA00049563"/>
    </source>
</evidence>
<evidence type="ECO:0000256" key="1">
    <source>
        <dbReference type="ARBA" id="ARBA00001946"/>
    </source>
</evidence>
<dbReference type="InterPro" id="IPR027417">
    <property type="entry name" value="P-loop_NTPase"/>
</dbReference>
<dbReference type="STRING" id="44576.SAMN05421881_101920"/>
<dbReference type="InterPro" id="IPR018022">
    <property type="entry name" value="IPT"/>
</dbReference>
<keyword evidence="4 10" id="KW-0808">Transferase</keyword>
<evidence type="ECO:0000256" key="11">
    <source>
        <dbReference type="RuleBase" id="RU003783"/>
    </source>
</evidence>
<dbReference type="HAMAP" id="MF_00185">
    <property type="entry name" value="IPP_trans"/>
    <property type="match status" value="1"/>
</dbReference>
<dbReference type="OrthoDB" id="9776390at2"/>
<name>A0A1H3HBM9_9PROT</name>
<dbReference type="InterPro" id="IPR039657">
    <property type="entry name" value="Dimethylallyltransferase"/>
</dbReference>
<evidence type="ECO:0000313" key="15">
    <source>
        <dbReference type="Proteomes" id="UP000198640"/>
    </source>
</evidence>
<feature type="region of interest" description="Interaction with substrate tRNA" evidence="10">
    <location>
        <begin position="242"/>
        <end position="247"/>
    </location>
</feature>
<evidence type="ECO:0000256" key="8">
    <source>
        <dbReference type="ARBA" id="ARBA00022842"/>
    </source>
</evidence>
<dbReference type="GO" id="GO:0005524">
    <property type="term" value="F:ATP binding"/>
    <property type="evidence" value="ECO:0007669"/>
    <property type="project" value="UniProtKB-UniRule"/>
</dbReference>
<dbReference type="PANTHER" id="PTHR11088">
    <property type="entry name" value="TRNA DIMETHYLALLYLTRANSFERASE"/>
    <property type="match status" value="1"/>
</dbReference>
<comment type="catalytic activity">
    <reaction evidence="9 10 11">
        <text>adenosine(37) in tRNA + dimethylallyl diphosphate = N(6)-dimethylallyladenosine(37) in tRNA + diphosphate</text>
        <dbReference type="Rhea" id="RHEA:26482"/>
        <dbReference type="Rhea" id="RHEA-COMP:10162"/>
        <dbReference type="Rhea" id="RHEA-COMP:10375"/>
        <dbReference type="ChEBI" id="CHEBI:33019"/>
        <dbReference type="ChEBI" id="CHEBI:57623"/>
        <dbReference type="ChEBI" id="CHEBI:74411"/>
        <dbReference type="ChEBI" id="CHEBI:74415"/>
        <dbReference type="EC" id="2.5.1.75"/>
    </reaction>
</comment>
<feature type="binding site" evidence="10">
    <location>
        <begin position="11"/>
        <end position="18"/>
    </location>
    <ligand>
        <name>ATP</name>
        <dbReference type="ChEBI" id="CHEBI:30616"/>
    </ligand>
</feature>
<evidence type="ECO:0000256" key="3">
    <source>
        <dbReference type="ARBA" id="ARBA00005842"/>
    </source>
</evidence>
<protein>
    <recommendedName>
        <fullName evidence="10">tRNA dimethylallyltransferase</fullName>
        <ecNumber evidence="10">2.5.1.75</ecNumber>
    </recommendedName>
    <alternativeName>
        <fullName evidence="10">Dimethylallyl diphosphate:tRNA dimethylallyltransferase</fullName>
        <shortName evidence="10">DMAPP:tRNA dimethylallyltransferase</shortName>
        <shortName evidence="10">DMATase</shortName>
    </alternativeName>
    <alternativeName>
        <fullName evidence="10">Isopentenyl-diphosphate:tRNA isopentenyltransferase</fullName>
        <shortName evidence="10">IPP transferase</shortName>
        <shortName evidence="10">IPPT</shortName>
        <shortName evidence="10">IPTase</shortName>
    </alternativeName>
</protein>
<keyword evidence="7 10" id="KW-0067">ATP-binding</keyword>
<comment type="cofactor">
    <cofactor evidence="1 10">
        <name>Mg(2+)</name>
        <dbReference type="ChEBI" id="CHEBI:18420"/>
    </cofactor>
</comment>
<keyword evidence="15" id="KW-1185">Reference proteome</keyword>
<evidence type="ECO:0000256" key="7">
    <source>
        <dbReference type="ARBA" id="ARBA00022840"/>
    </source>
</evidence>
<dbReference type="EC" id="2.5.1.75" evidence="10"/>
<dbReference type="NCBIfam" id="TIGR00174">
    <property type="entry name" value="miaA"/>
    <property type="match status" value="1"/>
</dbReference>
<comment type="function">
    <text evidence="2 10 12">Catalyzes the transfer of a dimethylallyl group onto the adenine at position 37 in tRNAs that read codons beginning with uridine, leading to the formation of N6-(dimethylallyl)adenosine (i(6)A).</text>
</comment>
<dbReference type="Pfam" id="PF01715">
    <property type="entry name" value="IPPT"/>
    <property type="match status" value="1"/>
</dbReference>
<dbReference type="Proteomes" id="UP000198640">
    <property type="component" value="Unassembled WGS sequence"/>
</dbReference>
<dbReference type="FunFam" id="1.10.20.140:FF:000001">
    <property type="entry name" value="tRNA dimethylallyltransferase"/>
    <property type="match status" value="1"/>
</dbReference>
<gene>
    <name evidence="10" type="primary">miaA</name>
    <name evidence="14" type="ORF">SAMN05421881_101920</name>
</gene>
<dbReference type="GO" id="GO:0052381">
    <property type="term" value="F:tRNA dimethylallyltransferase activity"/>
    <property type="evidence" value="ECO:0007669"/>
    <property type="project" value="UniProtKB-UniRule"/>
</dbReference>
<comment type="subunit">
    <text evidence="10">Monomer.</text>
</comment>
<evidence type="ECO:0000256" key="6">
    <source>
        <dbReference type="ARBA" id="ARBA00022741"/>
    </source>
</evidence>
<evidence type="ECO:0000256" key="13">
    <source>
        <dbReference type="RuleBase" id="RU003785"/>
    </source>
</evidence>
<evidence type="ECO:0000256" key="5">
    <source>
        <dbReference type="ARBA" id="ARBA00022694"/>
    </source>
</evidence>
<sequence>MPHPPAIFLMGPTASGKSSVAIDIAHHFPVEIVSVDSAQIYRYLDIGSAKPDQSTQTVFPHHLIDLIDPDERYSAAQFRQDALSKMIDITARGNVPLLVGGTMLYFKALREGLANLPSADEATRSALERTAQERGWPAMHAILQQLDPATASHIQPHDSQRIQRALEVCYLTGRPMSELLAQRRANDFPYRVFNLALLPSDRGILHQRIERRFDTMLEMGLVDEVSCIRARFQLAADMPSMRCVGYRQVWMYLDNQISLAKMREMGVYATRQLAKRQLTWLRSMHALQIFDCLANDLSGLVKSYLQQQDCF</sequence>
<comment type="caution">
    <text evidence="10">Lacks conserved residue(s) required for the propagation of feature annotation.</text>
</comment>
<dbReference type="EMBL" id="FNOY01000019">
    <property type="protein sequence ID" value="SDY12817.1"/>
    <property type="molecule type" value="Genomic_DNA"/>
</dbReference>
<feature type="region of interest" description="Interaction with substrate tRNA" evidence="10">
    <location>
        <begin position="36"/>
        <end position="39"/>
    </location>
</feature>
<dbReference type="SUPFAM" id="SSF52540">
    <property type="entry name" value="P-loop containing nucleoside triphosphate hydrolases"/>
    <property type="match status" value="2"/>
</dbReference>
<evidence type="ECO:0000313" key="14">
    <source>
        <dbReference type="EMBL" id="SDY12817.1"/>
    </source>
</evidence>
<evidence type="ECO:0000256" key="2">
    <source>
        <dbReference type="ARBA" id="ARBA00003213"/>
    </source>
</evidence>
<evidence type="ECO:0000256" key="10">
    <source>
        <dbReference type="HAMAP-Rule" id="MF_00185"/>
    </source>
</evidence>
<feature type="site" description="Interaction with substrate tRNA" evidence="10">
    <location>
        <position position="102"/>
    </location>
</feature>
<dbReference type="PANTHER" id="PTHR11088:SF60">
    <property type="entry name" value="TRNA DIMETHYLALLYLTRANSFERASE"/>
    <property type="match status" value="1"/>
</dbReference>
<feature type="binding site" evidence="10">
    <location>
        <begin position="13"/>
        <end position="18"/>
    </location>
    <ligand>
        <name>substrate</name>
    </ligand>
</feature>
<comment type="similarity">
    <text evidence="3 10 13">Belongs to the IPP transferase family.</text>
</comment>
<organism evidence="14 15">
    <name type="scientific">Nitrosomonas halophila</name>
    <dbReference type="NCBI Taxonomy" id="44576"/>
    <lineage>
        <taxon>Bacteria</taxon>
        <taxon>Pseudomonadati</taxon>
        <taxon>Pseudomonadota</taxon>
        <taxon>Betaproteobacteria</taxon>
        <taxon>Nitrosomonadales</taxon>
        <taxon>Nitrosomonadaceae</taxon>
        <taxon>Nitrosomonas</taxon>
    </lineage>
</organism>
<evidence type="ECO:0000256" key="12">
    <source>
        <dbReference type="RuleBase" id="RU003784"/>
    </source>
</evidence>
<accession>A0A1H3HBM9</accession>
<feature type="site" description="Interaction with substrate tRNA" evidence="10">
    <location>
        <position position="124"/>
    </location>
</feature>
<feature type="region of interest" description="Interaction with substrate tRNA" evidence="10">
    <location>
        <begin position="160"/>
        <end position="164"/>
    </location>
</feature>
<proteinExistence type="inferred from homology"/>
<keyword evidence="5 10" id="KW-0819">tRNA processing</keyword>
<dbReference type="GO" id="GO:0006400">
    <property type="term" value="P:tRNA modification"/>
    <property type="evidence" value="ECO:0007669"/>
    <property type="project" value="TreeGrafter"/>
</dbReference>
<dbReference type="AlphaFoldDB" id="A0A1H3HBM9"/>
<dbReference type="Gene3D" id="1.10.20.140">
    <property type="match status" value="1"/>
</dbReference>
<dbReference type="Gene3D" id="3.40.50.300">
    <property type="entry name" value="P-loop containing nucleotide triphosphate hydrolases"/>
    <property type="match status" value="1"/>
</dbReference>
<evidence type="ECO:0000256" key="4">
    <source>
        <dbReference type="ARBA" id="ARBA00022679"/>
    </source>
</evidence>
<reference evidence="14 15" key="1">
    <citation type="submission" date="2016-10" db="EMBL/GenBank/DDBJ databases">
        <authorList>
            <person name="de Groot N.N."/>
        </authorList>
    </citation>
    <scope>NUCLEOTIDE SEQUENCE [LARGE SCALE GENOMIC DNA]</scope>
    <source>
        <strain evidence="14 15">Nm1</strain>
    </source>
</reference>
<keyword evidence="8 10" id="KW-0460">Magnesium</keyword>